<dbReference type="EnsemblMetazoa" id="GMOY000182-RA">
    <property type="protein sequence ID" value="GMOY000182-PA"/>
    <property type="gene ID" value="GMOY000182"/>
</dbReference>
<name>A0A1B0F9L4_GLOMM</name>
<evidence type="ECO:0000313" key="2">
    <source>
        <dbReference type="Proteomes" id="UP000092444"/>
    </source>
</evidence>
<dbReference type="EMBL" id="CCAG010011175">
    <property type="status" value="NOT_ANNOTATED_CDS"/>
    <property type="molecule type" value="Genomic_DNA"/>
</dbReference>
<dbReference type="VEuPathDB" id="VectorBase:GMOY000182"/>
<dbReference type="PhylomeDB" id="A0A1B0F9L4"/>
<dbReference type="Proteomes" id="UP000092444">
    <property type="component" value="Unassembled WGS sequence"/>
</dbReference>
<reference evidence="1" key="1">
    <citation type="submission" date="2020-05" db="UniProtKB">
        <authorList>
            <consortium name="EnsemblMetazoa"/>
        </authorList>
    </citation>
    <scope>IDENTIFICATION</scope>
    <source>
        <strain evidence="1">Yale</strain>
    </source>
</reference>
<proteinExistence type="predicted"/>
<keyword evidence="2" id="KW-1185">Reference proteome</keyword>
<accession>A0A1B0F9L4</accession>
<organism evidence="1 2">
    <name type="scientific">Glossina morsitans morsitans</name>
    <name type="common">Savannah tsetse fly</name>
    <dbReference type="NCBI Taxonomy" id="37546"/>
    <lineage>
        <taxon>Eukaryota</taxon>
        <taxon>Metazoa</taxon>
        <taxon>Ecdysozoa</taxon>
        <taxon>Arthropoda</taxon>
        <taxon>Hexapoda</taxon>
        <taxon>Insecta</taxon>
        <taxon>Pterygota</taxon>
        <taxon>Neoptera</taxon>
        <taxon>Endopterygota</taxon>
        <taxon>Diptera</taxon>
        <taxon>Brachycera</taxon>
        <taxon>Muscomorpha</taxon>
        <taxon>Hippoboscoidea</taxon>
        <taxon>Glossinidae</taxon>
        <taxon>Glossina</taxon>
    </lineage>
</organism>
<evidence type="ECO:0000313" key="1">
    <source>
        <dbReference type="EnsemblMetazoa" id="GMOY000182-PA"/>
    </source>
</evidence>
<protein>
    <submittedName>
        <fullName evidence="1">Uncharacterized protein</fullName>
    </submittedName>
</protein>
<sequence length="164" mass="18364">MSIVENRVAVNAVDQTEETEAINKSVKAAEQIVDQKIEDAEGVVDAAVNAIDQAPDQQMQEANQFVDQKRENLERTIHGAASYGQESASQQATNLLGKLHLEATSHAHKRTCSLLNVEIVENLHIEKITENVYVYVGVFTFKNNFYLIVCKTEVCKDSTIFYFN</sequence>
<dbReference type="AlphaFoldDB" id="A0A1B0F9L4"/>
<dbReference type="STRING" id="37546.A0A1B0F9L4"/>